<dbReference type="OrthoDB" id="1065092at2"/>
<dbReference type="Pfam" id="PF09694">
    <property type="entry name" value="Gcw_chp"/>
    <property type="match status" value="1"/>
</dbReference>
<keyword evidence="2" id="KW-1185">Reference proteome</keyword>
<reference evidence="1 2" key="1">
    <citation type="submission" date="2018-11" db="EMBL/GenBank/DDBJ databases">
        <title>Parancylomarina longa gen. nov., sp. nov., isolated from sediments of southern Okinawa.</title>
        <authorList>
            <person name="Fu T."/>
        </authorList>
    </citation>
    <scope>NUCLEOTIDE SEQUENCE [LARGE SCALE GENOMIC DNA]</scope>
    <source>
        <strain evidence="1 2">T3-2 S1-C</strain>
    </source>
</reference>
<dbReference type="Proteomes" id="UP000282985">
    <property type="component" value="Unassembled WGS sequence"/>
</dbReference>
<gene>
    <name evidence="1" type="ORF">DLK05_04945</name>
</gene>
<name>A0A434AXA2_9BACT</name>
<evidence type="ECO:0000313" key="1">
    <source>
        <dbReference type="EMBL" id="RUT79166.1"/>
    </source>
</evidence>
<dbReference type="InterPro" id="IPR010239">
    <property type="entry name" value="CHP02001"/>
</dbReference>
<evidence type="ECO:0000313" key="2">
    <source>
        <dbReference type="Proteomes" id="UP000282985"/>
    </source>
</evidence>
<organism evidence="1 2">
    <name type="scientific">Ancylomarina longa</name>
    <dbReference type="NCBI Taxonomy" id="2487017"/>
    <lineage>
        <taxon>Bacteria</taxon>
        <taxon>Pseudomonadati</taxon>
        <taxon>Bacteroidota</taxon>
        <taxon>Bacteroidia</taxon>
        <taxon>Marinilabiliales</taxon>
        <taxon>Marinifilaceae</taxon>
        <taxon>Ancylomarina</taxon>
    </lineage>
</organism>
<dbReference type="EMBL" id="RJJX01000004">
    <property type="protein sequence ID" value="RUT79166.1"/>
    <property type="molecule type" value="Genomic_DNA"/>
</dbReference>
<proteinExistence type="predicted"/>
<sequence>MKRSGAFLLLLLFVGINSYSFGQKENPKLDFSADVMSRYIWRGSQFGGNSPSLQPSVNLSWNGLELGAWGAYSLGGTNNAQEFDLYLGYTFLKDLMSITLTDYYFPIEGANYDYFEFNHNKTGHVLEGTIGFNGNEKIPFGFLLAVNFWGADAASISEGSSNINQKTGIQYSTYAEISYSHSMSNDVDFNTFIGFNLTDPKTANPNSGFNGESGYYGSKAGIVNLGCTLTKNVEINDKFSLPVSASIITNPVDKKIFFVFGFSL</sequence>
<dbReference type="RefSeq" id="WP_127342890.1">
    <property type="nucleotide sequence ID" value="NZ_RJJX01000004.1"/>
</dbReference>
<dbReference type="AlphaFoldDB" id="A0A434AXA2"/>
<accession>A0A434AXA2</accession>
<comment type="caution">
    <text evidence="1">The sequence shown here is derived from an EMBL/GenBank/DDBJ whole genome shotgun (WGS) entry which is preliminary data.</text>
</comment>
<protein>
    <submittedName>
        <fullName evidence="1">Uncharacterized protein</fullName>
    </submittedName>
</protein>